<keyword evidence="4" id="KW-1185">Reference proteome</keyword>
<accession>A0A853CG49</accession>
<dbReference type="InterPro" id="IPR003615">
    <property type="entry name" value="HNH_nuc"/>
</dbReference>
<reference evidence="3 4" key="1">
    <citation type="submission" date="2020-07" db="EMBL/GenBank/DDBJ databases">
        <title>Sequencing the genomes of 1000 actinobacteria strains.</title>
        <authorList>
            <person name="Klenk H.-P."/>
        </authorList>
    </citation>
    <scope>NUCLEOTIDE SEQUENCE [LARGE SCALE GENOMIC DNA]</scope>
    <source>
        <strain evidence="3 4">DSM 104001</strain>
    </source>
</reference>
<comment type="similarity">
    <text evidence="1">Belongs to the Rv1128c/1148c/1588c/1702c/1945/3466 family.</text>
</comment>
<dbReference type="GO" id="GO:0003676">
    <property type="term" value="F:nucleic acid binding"/>
    <property type="evidence" value="ECO:0007669"/>
    <property type="project" value="InterPro"/>
</dbReference>
<evidence type="ECO:0000313" key="3">
    <source>
        <dbReference type="EMBL" id="NYJ05063.1"/>
    </source>
</evidence>
<dbReference type="EMBL" id="JACBZT010000001">
    <property type="protein sequence ID" value="NYJ05063.1"/>
    <property type="molecule type" value="Genomic_DNA"/>
</dbReference>
<organism evidence="3 4">
    <name type="scientific">Petropleomorpha daqingensis</name>
    <dbReference type="NCBI Taxonomy" id="2026353"/>
    <lineage>
        <taxon>Bacteria</taxon>
        <taxon>Bacillati</taxon>
        <taxon>Actinomycetota</taxon>
        <taxon>Actinomycetes</taxon>
        <taxon>Geodermatophilales</taxon>
        <taxon>Geodermatophilaceae</taxon>
        <taxon>Petropleomorpha</taxon>
    </lineage>
</organism>
<evidence type="ECO:0000313" key="4">
    <source>
        <dbReference type="Proteomes" id="UP000541969"/>
    </source>
</evidence>
<dbReference type="AlphaFoldDB" id="A0A853CG49"/>
<dbReference type="Pfam" id="PF01844">
    <property type="entry name" value="HNH"/>
    <property type="match status" value="1"/>
</dbReference>
<feature type="domain" description="HNH nuclease" evidence="2">
    <location>
        <begin position="306"/>
        <end position="358"/>
    </location>
</feature>
<protein>
    <recommendedName>
        <fullName evidence="2">HNH nuclease domain-containing protein</fullName>
    </recommendedName>
</protein>
<name>A0A853CG49_9ACTN</name>
<evidence type="ECO:0000256" key="1">
    <source>
        <dbReference type="ARBA" id="ARBA00023450"/>
    </source>
</evidence>
<gene>
    <name evidence="3" type="ORF">GGQ55_001341</name>
</gene>
<dbReference type="InterPro" id="IPR002711">
    <property type="entry name" value="HNH"/>
</dbReference>
<evidence type="ECO:0000259" key="2">
    <source>
        <dbReference type="SMART" id="SM00507"/>
    </source>
</evidence>
<dbReference type="InterPro" id="IPR003870">
    <property type="entry name" value="DUF222"/>
</dbReference>
<proteinExistence type="inferred from homology"/>
<dbReference type="Proteomes" id="UP000541969">
    <property type="component" value="Unassembled WGS sequence"/>
</dbReference>
<dbReference type="GO" id="GO:0008270">
    <property type="term" value="F:zinc ion binding"/>
    <property type="evidence" value="ECO:0007669"/>
    <property type="project" value="InterPro"/>
</dbReference>
<dbReference type="SMART" id="SM00507">
    <property type="entry name" value="HNHc"/>
    <property type="match status" value="1"/>
</dbReference>
<comment type="caution">
    <text evidence="3">The sequence shown here is derived from an EMBL/GenBank/DDBJ whole genome shotgun (WGS) entry which is preliminary data.</text>
</comment>
<dbReference type="Pfam" id="PF02720">
    <property type="entry name" value="DUF222"/>
    <property type="match status" value="1"/>
</dbReference>
<sequence length="401" mass="42803">MCSDDELHALSGPALLDRTRDLVAERNRIDADLARTVRVADSKQAFAGDGMKSAKSWLKGHCRLAPGAAAQVVRNGRALELLPAVAAAHAAGAITAEQVTEIGKIVAPKAVALAAAQGVDLAETARILTRLAATAPHEDLTKAVHTFLAMLDTDGPEPDPTEQRTLTFTRHADGSITGRFHLDPAGAEKVQAALEAHRQTDRPAGDERTLGQHHADAWVQWADNTLAAGTAPLLRRSKPQVAVNVDLQDLLDPATGQGVAATGFGAVISAARARWLACDADITRIVLGPHGEPLDLGRTHRLVTPALRRAVIARDRTCVFAGCGAPHWWSEVHHLIHWTQGGETSLANSGLLCERHHTQVHHGFRVERDTAGRWHTYRPDGTEILTVRTAPAGDGELVSAS</sequence>
<dbReference type="CDD" id="cd00085">
    <property type="entry name" value="HNHc"/>
    <property type="match status" value="1"/>
</dbReference>
<dbReference type="GO" id="GO:0004519">
    <property type="term" value="F:endonuclease activity"/>
    <property type="evidence" value="ECO:0007669"/>
    <property type="project" value="InterPro"/>
</dbReference>
<dbReference type="RefSeq" id="WP_179715697.1">
    <property type="nucleotide sequence ID" value="NZ_JACBZT010000001.1"/>
</dbReference>